<sequence>MATDVRGPGADSQWASSLRLEAEGDRPFVSKNELAFFLERWMEQSGNRGDLGDVQMLYELLGRLNLNHQTGLCGKLDGLDLSRNPGSSYSQLADDYAPITLTPAIYLSHTMLASTQGKDKIDEVSSAETIPRRPKYEIEVVRDSLIWLNHLLSLGEGSADILLDEFEKKEQAIQVRRIGWLGSSTLKRRYTAGHIVLSKDEERDLKELWHMFEEHKSKPARYVFDLARLKIQGSLRFEWSDFHNATDCLTSECPNAVEFR</sequence>
<dbReference type="PANTHER" id="PTHR41773:SF1">
    <property type="entry name" value="RELA_SPOT DOMAIN-CONTAINING PROTEIN"/>
    <property type="match status" value="1"/>
</dbReference>
<protein>
    <submittedName>
        <fullName evidence="1">Uncharacterized protein</fullName>
    </submittedName>
</protein>
<comment type="caution">
    <text evidence="1">The sequence shown here is derived from an EMBL/GenBank/DDBJ whole genome shotgun (WGS) entry which is preliminary data.</text>
</comment>
<dbReference type="EMBL" id="JBFXLU010000355">
    <property type="protein sequence ID" value="KAL2828615.1"/>
    <property type="molecule type" value="Genomic_DNA"/>
</dbReference>
<dbReference type="PANTHER" id="PTHR41773">
    <property type="entry name" value="GTP PYROPHOSPHATASE-RELATED"/>
    <property type="match status" value="1"/>
</dbReference>
<organism evidence="1 2">
    <name type="scientific">Aspergillus pseudoustus</name>
    <dbReference type="NCBI Taxonomy" id="1810923"/>
    <lineage>
        <taxon>Eukaryota</taxon>
        <taxon>Fungi</taxon>
        <taxon>Dikarya</taxon>
        <taxon>Ascomycota</taxon>
        <taxon>Pezizomycotina</taxon>
        <taxon>Eurotiomycetes</taxon>
        <taxon>Eurotiomycetidae</taxon>
        <taxon>Eurotiales</taxon>
        <taxon>Aspergillaceae</taxon>
        <taxon>Aspergillus</taxon>
        <taxon>Aspergillus subgen. Nidulantes</taxon>
    </lineage>
</organism>
<accession>A0ABR4ILK5</accession>
<name>A0ABR4ILK5_9EURO</name>
<evidence type="ECO:0000313" key="1">
    <source>
        <dbReference type="EMBL" id="KAL2828615.1"/>
    </source>
</evidence>
<proteinExistence type="predicted"/>
<reference evidence="1 2" key="1">
    <citation type="submission" date="2024-07" db="EMBL/GenBank/DDBJ databases">
        <title>Section-level genome sequencing and comparative genomics of Aspergillus sections Usti and Cavernicolus.</title>
        <authorList>
            <consortium name="Lawrence Berkeley National Laboratory"/>
            <person name="Nybo J.L."/>
            <person name="Vesth T.C."/>
            <person name="Theobald S."/>
            <person name="Frisvad J.C."/>
            <person name="Larsen T.O."/>
            <person name="Kjaerboelling I."/>
            <person name="Rothschild-Mancinelli K."/>
            <person name="Lyhne E.K."/>
            <person name="Kogle M.E."/>
            <person name="Barry K."/>
            <person name="Clum A."/>
            <person name="Na H."/>
            <person name="Ledsgaard L."/>
            <person name="Lin J."/>
            <person name="Lipzen A."/>
            <person name="Kuo A."/>
            <person name="Riley R."/>
            <person name="Mondo S."/>
            <person name="Labutti K."/>
            <person name="Haridas S."/>
            <person name="Pangalinan J."/>
            <person name="Salamov A.A."/>
            <person name="Simmons B.A."/>
            <person name="Magnuson J.K."/>
            <person name="Chen J."/>
            <person name="Drula E."/>
            <person name="Henrissat B."/>
            <person name="Wiebenga A."/>
            <person name="Lubbers R.J."/>
            <person name="Gomes A.C."/>
            <person name="Makela M.R."/>
            <person name="Stajich J."/>
            <person name="Grigoriev I.V."/>
            <person name="Mortensen U.H."/>
            <person name="De Vries R.P."/>
            <person name="Baker S.E."/>
            <person name="Andersen M.R."/>
        </authorList>
    </citation>
    <scope>NUCLEOTIDE SEQUENCE [LARGE SCALE GENOMIC DNA]</scope>
    <source>
        <strain evidence="1 2">CBS 123904</strain>
    </source>
</reference>
<evidence type="ECO:0000313" key="2">
    <source>
        <dbReference type="Proteomes" id="UP001610446"/>
    </source>
</evidence>
<dbReference type="Proteomes" id="UP001610446">
    <property type="component" value="Unassembled WGS sequence"/>
</dbReference>
<keyword evidence="2" id="KW-1185">Reference proteome</keyword>
<gene>
    <name evidence="1" type="ORF">BJY01DRAFT_129063</name>
</gene>